<feature type="domain" description="Cns1/TTC4 wheel" evidence="3">
    <location>
        <begin position="270"/>
        <end position="370"/>
    </location>
</feature>
<dbReference type="Proteomes" id="UP001642540">
    <property type="component" value="Unassembled WGS sequence"/>
</dbReference>
<dbReference type="Gene3D" id="1.25.40.10">
    <property type="entry name" value="Tetratricopeptide repeat domain"/>
    <property type="match status" value="1"/>
</dbReference>
<dbReference type="Pfam" id="PF18972">
    <property type="entry name" value="Wheel"/>
    <property type="match status" value="1"/>
</dbReference>
<reference evidence="4 5" key="1">
    <citation type="submission" date="2024-08" db="EMBL/GenBank/DDBJ databases">
        <authorList>
            <person name="Cucini C."/>
            <person name="Frati F."/>
        </authorList>
    </citation>
    <scope>NUCLEOTIDE SEQUENCE [LARGE SCALE GENOMIC DNA]</scope>
</reference>
<dbReference type="PANTHER" id="PTHR46035:SF1">
    <property type="entry name" value="TETRATRICOPEPTIDE REPEAT PROTEIN 4"/>
    <property type="match status" value="1"/>
</dbReference>
<dbReference type="EMBL" id="CAXLJM020000038">
    <property type="protein sequence ID" value="CAL8107702.1"/>
    <property type="molecule type" value="Genomic_DNA"/>
</dbReference>
<evidence type="ECO:0000259" key="3">
    <source>
        <dbReference type="Pfam" id="PF18972"/>
    </source>
</evidence>
<proteinExistence type="predicted"/>
<dbReference type="InterPro" id="IPR011990">
    <property type="entry name" value="TPR-like_helical_dom_sf"/>
</dbReference>
<keyword evidence="1" id="KW-0677">Repeat</keyword>
<comment type="caution">
    <text evidence="4">The sequence shown here is derived from an EMBL/GenBank/DDBJ whole genome shotgun (WGS) entry which is preliminary data.</text>
</comment>
<keyword evidence="5" id="KW-1185">Reference proteome</keyword>
<keyword evidence="2" id="KW-0802">TPR repeat</keyword>
<evidence type="ECO:0000313" key="4">
    <source>
        <dbReference type="EMBL" id="CAL8107702.1"/>
    </source>
</evidence>
<sequence length="383" mass="44416">MAKDRIDEIVNYLQDDSQAELPDSLKTFKYADGWDPDKLEEELQSHPFFMTKFPEPGEPVPPLLEAFQQLKYSENDNTPHELALNHKEDGMFHFKLKKYRIACSCFTTAITMEVKSEEVDKTLLSQLFNNRAACMFFIQNYRSCVQDCERALQYDPAYLKAIRRAISACEKLGRFDDVEKFCEVLENVANGDEGAIKFVCEKRIAARKGKSAGGADRRKELVLEKRKKMEIERILKEVEERGIRIASTAFVESDAANEGKIVKVTELNGQKILHWPVLLMYPQYSQSDFIEEFCEATSFTDHLYEMLDRDPPAWDQEKEYRVDNIEIYYIHQGFVKVDMNSSLGEALKSEKYILPSNGVPSFFVLAKDNRFCEMFKERVDIEK</sequence>
<gene>
    <name evidence="4" type="ORF">ODALV1_LOCUS12752</name>
</gene>
<evidence type="ECO:0000256" key="2">
    <source>
        <dbReference type="ARBA" id="ARBA00022803"/>
    </source>
</evidence>
<evidence type="ECO:0000256" key="1">
    <source>
        <dbReference type="ARBA" id="ARBA00022737"/>
    </source>
</evidence>
<dbReference type="SUPFAM" id="SSF48452">
    <property type="entry name" value="TPR-like"/>
    <property type="match status" value="1"/>
</dbReference>
<dbReference type="PANTHER" id="PTHR46035">
    <property type="entry name" value="TETRATRICOPEPTIDE REPEAT PROTEIN 4"/>
    <property type="match status" value="1"/>
</dbReference>
<evidence type="ECO:0000313" key="5">
    <source>
        <dbReference type="Proteomes" id="UP001642540"/>
    </source>
</evidence>
<accession>A0ABP1QLK6</accession>
<organism evidence="4 5">
    <name type="scientific">Orchesella dallaii</name>
    <dbReference type="NCBI Taxonomy" id="48710"/>
    <lineage>
        <taxon>Eukaryota</taxon>
        <taxon>Metazoa</taxon>
        <taxon>Ecdysozoa</taxon>
        <taxon>Arthropoda</taxon>
        <taxon>Hexapoda</taxon>
        <taxon>Collembola</taxon>
        <taxon>Entomobryomorpha</taxon>
        <taxon>Entomobryoidea</taxon>
        <taxon>Orchesellidae</taxon>
        <taxon>Orchesellinae</taxon>
        <taxon>Orchesella</taxon>
    </lineage>
</organism>
<protein>
    <recommendedName>
        <fullName evidence="3">Cns1/TTC4 wheel domain-containing protein</fullName>
    </recommendedName>
</protein>
<dbReference type="InterPro" id="IPR044059">
    <property type="entry name" value="Csn1/TTC4_wheel"/>
</dbReference>
<name>A0ABP1QLK6_9HEXA</name>
<dbReference type="CDD" id="cd21380">
    <property type="entry name" value="CTWD_Cns1"/>
    <property type="match status" value="1"/>
</dbReference>